<dbReference type="OrthoDB" id="6272405at2"/>
<reference evidence="1 2" key="1">
    <citation type="submission" date="2018-11" db="EMBL/GenBank/DDBJ databases">
        <title>Draft genome analysis of Rheinheimera mesophila isolated from an industrial waste site.</title>
        <authorList>
            <person name="Yu Q."/>
            <person name="Qi Y."/>
            <person name="Zhang H."/>
            <person name="Lu Y."/>
            <person name="Pu J."/>
        </authorList>
    </citation>
    <scope>NUCLEOTIDE SEQUENCE [LARGE SCALE GENOMIC DNA]</scope>
    <source>
        <strain evidence="1 2">IITR13</strain>
    </source>
</reference>
<name>A0A3P3QGN0_9GAMM</name>
<organism evidence="1 2">
    <name type="scientific">Rheinheimera mesophila</name>
    <dbReference type="NCBI Taxonomy" id="1547515"/>
    <lineage>
        <taxon>Bacteria</taxon>
        <taxon>Pseudomonadati</taxon>
        <taxon>Pseudomonadota</taxon>
        <taxon>Gammaproteobacteria</taxon>
        <taxon>Chromatiales</taxon>
        <taxon>Chromatiaceae</taxon>
        <taxon>Rheinheimera</taxon>
    </lineage>
</organism>
<accession>A0A3P3QGN0</accession>
<dbReference type="RefSeq" id="WP_046518514.1">
    <property type="nucleotide sequence ID" value="NZ_LAVS01000002.1"/>
</dbReference>
<proteinExistence type="predicted"/>
<comment type="caution">
    <text evidence="1">The sequence shown here is derived from an EMBL/GenBank/DDBJ whole genome shotgun (WGS) entry which is preliminary data.</text>
</comment>
<gene>
    <name evidence="1" type="ORF">EIK76_14000</name>
</gene>
<dbReference type="Proteomes" id="UP000276260">
    <property type="component" value="Unassembled WGS sequence"/>
</dbReference>
<evidence type="ECO:0000313" key="1">
    <source>
        <dbReference type="EMBL" id="RRJ19560.1"/>
    </source>
</evidence>
<keyword evidence="2" id="KW-1185">Reference proteome</keyword>
<dbReference type="EMBL" id="RRCF01000004">
    <property type="protein sequence ID" value="RRJ19560.1"/>
    <property type="molecule type" value="Genomic_DNA"/>
</dbReference>
<dbReference type="AlphaFoldDB" id="A0A3P3QGN0"/>
<protein>
    <submittedName>
        <fullName evidence="1">Uncharacterized protein</fullName>
    </submittedName>
</protein>
<evidence type="ECO:0000313" key="2">
    <source>
        <dbReference type="Proteomes" id="UP000276260"/>
    </source>
</evidence>
<sequence>MLIQKLVKKQQLQLATLVEQSQLQQRELQLSKLQLLERTQTFIGTPPGLMLSFTLGCLFQLRHSNTVKTLRSLVGFRWITKWLT</sequence>